<dbReference type="Gene3D" id="1.10.40.50">
    <property type="entry name" value="Probable gtpase engc, domain 3"/>
    <property type="match status" value="1"/>
</dbReference>
<dbReference type="RefSeq" id="WP_281466054.1">
    <property type="nucleotide sequence ID" value="NZ_CP124535.1"/>
</dbReference>
<proteinExistence type="predicted"/>
<evidence type="ECO:0000313" key="2">
    <source>
        <dbReference type="Proteomes" id="UP001230978"/>
    </source>
</evidence>
<dbReference type="Proteomes" id="UP001230978">
    <property type="component" value="Chromosome"/>
</dbReference>
<evidence type="ECO:0000313" key="1">
    <source>
        <dbReference type="EMBL" id="WGV16072.1"/>
    </source>
</evidence>
<evidence type="ECO:0008006" key="3">
    <source>
        <dbReference type="Google" id="ProtNLM"/>
    </source>
</evidence>
<keyword evidence="2" id="KW-1185">Reference proteome</keyword>
<gene>
    <name evidence="1" type="ORF">QF092_17765</name>
</gene>
<reference evidence="1 2" key="1">
    <citation type="submission" date="2023-04" db="EMBL/GenBank/DDBJ databases">
        <title>YMD61, complete Genome.</title>
        <authorList>
            <person name="Zhang J."/>
        </authorList>
    </citation>
    <scope>NUCLEOTIDE SEQUENCE [LARGE SCALE GENOMIC DNA]</scope>
    <source>
        <strain evidence="1 2">YMD61</strain>
    </source>
</reference>
<sequence length="123" mass="13895">METHRAQAVQPVLETPLRAKSREEVHVWFLDEISVGSITDRASMVALAARCRFTDCRHETEPGCAVRSAFGNDSLAPARLDRWHKLQAENAFNSASLVERCEKDRTFGKLVQSAIQAKSDRRR</sequence>
<dbReference type="EMBL" id="CP124535">
    <property type="protein sequence ID" value="WGV16072.1"/>
    <property type="molecule type" value="Genomic_DNA"/>
</dbReference>
<name>A0ABY8Q5Z7_9RHOB</name>
<accession>A0ABY8Q5Z7</accession>
<protein>
    <recommendedName>
        <fullName evidence="3">Ribosome biogenesis GTPase RsgA</fullName>
    </recommendedName>
</protein>
<organism evidence="1 2">
    <name type="scientific">Fuscovulum ytuae</name>
    <dbReference type="NCBI Taxonomy" id="3042299"/>
    <lineage>
        <taxon>Bacteria</taxon>
        <taxon>Pseudomonadati</taxon>
        <taxon>Pseudomonadota</taxon>
        <taxon>Alphaproteobacteria</taxon>
        <taxon>Rhodobacterales</taxon>
        <taxon>Paracoccaceae</taxon>
        <taxon>Fuscovulum</taxon>
    </lineage>
</organism>